<feature type="compositionally biased region" description="Acidic residues" evidence="1">
    <location>
        <begin position="98"/>
        <end position="108"/>
    </location>
</feature>
<evidence type="ECO:0000313" key="3">
    <source>
        <dbReference type="Proteomes" id="UP000248924"/>
    </source>
</evidence>
<feature type="compositionally biased region" description="Polar residues" evidence="1">
    <location>
        <begin position="192"/>
        <end position="206"/>
    </location>
</feature>
<name>A0A2W2FAA3_9ACTN</name>
<dbReference type="AlphaFoldDB" id="A0A2W2FAA3"/>
<evidence type="ECO:0000313" key="2">
    <source>
        <dbReference type="EMBL" id="PZG22450.1"/>
    </source>
</evidence>
<dbReference type="OrthoDB" id="3406182at2"/>
<accession>A0A2W2FAA3</accession>
<feature type="compositionally biased region" description="Pro residues" evidence="1">
    <location>
        <begin position="85"/>
        <end position="97"/>
    </location>
</feature>
<protein>
    <submittedName>
        <fullName evidence="2">Uncharacterized protein</fullName>
    </submittedName>
</protein>
<sequence length="241" mass="24398">MVDAVARVVAPVTEAARDQVVAPVAAAVRPVLDPLVDALSQLLGPLSPLLDPIVAGLDPILREAGPILGPLDPVLDILDPVAGLPQPPPATPPAAPDPDPDSDPEFDSDPAPQPAPLPTWSPASPAVDVSPCCTPPGAPVAADTVRHGSAYPAMPRPRAVGATGTGAPDPVDRQPDHTPTPFPVSPAPGTSGVDSTVTTHGGTADNSPVGWTPPPLRGQVTRPARTPRRPSRSPRPGSRPA</sequence>
<proteinExistence type="predicted"/>
<organism evidence="2 3">
    <name type="scientific">Micromonospora craterilacus</name>
    <dbReference type="NCBI Taxonomy" id="1655439"/>
    <lineage>
        <taxon>Bacteria</taxon>
        <taxon>Bacillati</taxon>
        <taxon>Actinomycetota</taxon>
        <taxon>Actinomycetes</taxon>
        <taxon>Micromonosporales</taxon>
        <taxon>Micromonosporaceae</taxon>
        <taxon>Micromonospora</taxon>
    </lineage>
</organism>
<reference evidence="2 3" key="1">
    <citation type="submission" date="2018-01" db="EMBL/GenBank/DDBJ databases">
        <title>Draft genome sequence of Jishengella sp. NA12.</title>
        <authorList>
            <person name="Sahin N."/>
            <person name="Ay H."/>
            <person name="Saygin H."/>
        </authorList>
    </citation>
    <scope>NUCLEOTIDE SEQUENCE [LARGE SCALE GENOMIC DNA]</scope>
    <source>
        <strain evidence="2 3">NA12</strain>
    </source>
</reference>
<gene>
    <name evidence="2" type="ORF">C1I95_05515</name>
</gene>
<keyword evidence="3" id="KW-1185">Reference proteome</keyword>
<comment type="caution">
    <text evidence="2">The sequence shown here is derived from an EMBL/GenBank/DDBJ whole genome shotgun (WGS) entry which is preliminary data.</text>
</comment>
<dbReference type="EMBL" id="POTY01000019">
    <property type="protein sequence ID" value="PZG22450.1"/>
    <property type="molecule type" value="Genomic_DNA"/>
</dbReference>
<evidence type="ECO:0000256" key="1">
    <source>
        <dbReference type="SAM" id="MobiDB-lite"/>
    </source>
</evidence>
<feature type="region of interest" description="Disordered" evidence="1">
    <location>
        <begin position="79"/>
        <end position="241"/>
    </location>
</feature>
<dbReference type="Proteomes" id="UP000248924">
    <property type="component" value="Unassembled WGS sequence"/>
</dbReference>